<reference evidence="2 3" key="1">
    <citation type="submission" date="2021-06" db="EMBL/GenBank/DDBJ databases">
        <title>Halomicroarcula sp. a new haloarchaeum isolated from saline soil.</title>
        <authorList>
            <person name="Duran-Viseras A."/>
            <person name="Sanchez-Porro C."/>
            <person name="Ventosa A."/>
        </authorList>
    </citation>
    <scope>NUCLEOTIDE SEQUENCE [LARGE SCALE GENOMIC DNA]</scope>
    <source>
        <strain evidence="2 3">F27</strain>
    </source>
</reference>
<dbReference type="InterPro" id="IPR036388">
    <property type="entry name" value="WH-like_DNA-bd_sf"/>
</dbReference>
<sequence>MQQTKESACRCKNHLTGENMPLGPENGDMVKSERKDLILQFMGEYPLAMPPVLIYRNLRLHRNLRVGKETVKNYLQELVEEGLVLRIDKNALDDGEIREADPDDRAYYIISEEGKDEIEDTS</sequence>
<dbReference type="RefSeq" id="WP_220581264.1">
    <property type="nucleotide sequence ID" value="NZ_RKLT01000009.1"/>
</dbReference>
<comment type="caution">
    <text evidence="2">The sequence shown here is derived from an EMBL/GenBank/DDBJ whole genome shotgun (WGS) entry which is preliminary data.</text>
</comment>
<dbReference type="AlphaFoldDB" id="A0AAW4PFM2"/>
<organism evidence="2 3">
    <name type="scientific">Haloarcula nitratireducens</name>
    <dbReference type="NCBI Taxonomy" id="2487749"/>
    <lineage>
        <taxon>Archaea</taxon>
        <taxon>Methanobacteriati</taxon>
        <taxon>Methanobacteriota</taxon>
        <taxon>Stenosarchaea group</taxon>
        <taxon>Halobacteria</taxon>
        <taxon>Halobacteriales</taxon>
        <taxon>Haloarculaceae</taxon>
        <taxon>Haloarcula</taxon>
    </lineage>
</organism>
<gene>
    <name evidence="2" type="ORF">EGH23_17475</name>
</gene>
<evidence type="ECO:0000313" key="3">
    <source>
        <dbReference type="Proteomes" id="UP001430455"/>
    </source>
</evidence>
<dbReference type="Proteomes" id="UP001430455">
    <property type="component" value="Unassembled WGS sequence"/>
</dbReference>
<dbReference type="EMBL" id="RKLT01000009">
    <property type="protein sequence ID" value="MBX0296671.1"/>
    <property type="molecule type" value="Genomic_DNA"/>
</dbReference>
<evidence type="ECO:0000256" key="1">
    <source>
        <dbReference type="SAM" id="MobiDB-lite"/>
    </source>
</evidence>
<feature type="region of interest" description="Disordered" evidence="1">
    <location>
        <begin position="1"/>
        <end position="26"/>
    </location>
</feature>
<accession>A0AAW4PFM2</accession>
<name>A0AAW4PFM2_9EURY</name>
<proteinExistence type="predicted"/>
<evidence type="ECO:0000313" key="2">
    <source>
        <dbReference type="EMBL" id="MBX0296671.1"/>
    </source>
</evidence>
<protein>
    <submittedName>
        <fullName evidence="2">Uncharacterized protein</fullName>
    </submittedName>
</protein>
<keyword evidence="3" id="KW-1185">Reference proteome</keyword>
<dbReference type="Gene3D" id="1.10.10.10">
    <property type="entry name" value="Winged helix-like DNA-binding domain superfamily/Winged helix DNA-binding domain"/>
    <property type="match status" value="1"/>
</dbReference>